<dbReference type="EMBL" id="BLLF01002050">
    <property type="protein sequence ID" value="GFH22486.1"/>
    <property type="molecule type" value="Genomic_DNA"/>
</dbReference>
<feature type="region of interest" description="Disordered" evidence="1">
    <location>
        <begin position="276"/>
        <end position="313"/>
    </location>
</feature>
<accession>A0A699ZUT3</accession>
<protein>
    <submittedName>
        <fullName evidence="2">Uncharacterized protein</fullName>
    </submittedName>
</protein>
<evidence type="ECO:0000256" key="1">
    <source>
        <dbReference type="SAM" id="MobiDB-lite"/>
    </source>
</evidence>
<feature type="compositionally biased region" description="Low complexity" evidence="1">
    <location>
        <begin position="289"/>
        <end position="313"/>
    </location>
</feature>
<sequence>MEGQMGHVRMMGCRGLAASHTFLLQGQGHAIPRMSPEAERLLSCLTLVLTVALPLDTWLAVSPSLPADEAEIIEQAIRNSLTRVEAEQGVANKLQLPHLGDPLLGVWESMHRAMQLVLAALLSLPIRSRIQHLDSAATTHTSATTQLPPGYHRCSACLLLSLRLALVFNENCIDELRGGEQHLARLHATLPGLLLGLSTSVTVMQAAGHPEAEVQRVHFVRFLLNLGILQSRILLEDIRDHCQDVATYPTDKVTTSYPDYLAHLLASSPVVTGWPGSPPAKPSYEHSYSTAGASSGVQGSSQGQSGKGSSTGSPMDLASVNTYAHVAQALCAVLGRQKEGLIITQLVSMCQAEGPESWSNLQEDAACLASTAMGGQRQPRAALVQSPRAIRVLRPARAVRPSSPLSSACCHAAWSPCKLAWRQLGLVRYLAHYTRLVRSLAASGNSTPCSATFCN</sequence>
<dbReference type="AlphaFoldDB" id="A0A699ZUT3"/>
<keyword evidence="3" id="KW-1185">Reference proteome</keyword>
<proteinExistence type="predicted"/>
<name>A0A699ZUT3_HAELA</name>
<dbReference type="Proteomes" id="UP000485058">
    <property type="component" value="Unassembled WGS sequence"/>
</dbReference>
<comment type="caution">
    <text evidence="2">The sequence shown here is derived from an EMBL/GenBank/DDBJ whole genome shotgun (WGS) entry which is preliminary data.</text>
</comment>
<gene>
    <name evidence="2" type="ORF">HaLaN_19960</name>
</gene>
<organism evidence="2 3">
    <name type="scientific">Haematococcus lacustris</name>
    <name type="common">Green alga</name>
    <name type="synonym">Haematococcus pluvialis</name>
    <dbReference type="NCBI Taxonomy" id="44745"/>
    <lineage>
        <taxon>Eukaryota</taxon>
        <taxon>Viridiplantae</taxon>
        <taxon>Chlorophyta</taxon>
        <taxon>core chlorophytes</taxon>
        <taxon>Chlorophyceae</taxon>
        <taxon>CS clade</taxon>
        <taxon>Chlamydomonadales</taxon>
        <taxon>Haematococcaceae</taxon>
        <taxon>Haematococcus</taxon>
    </lineage>
</organism>
<evidence type="ECO:0000313" key="2">
    <source>
        <dbReference type="EMBL" id="GFH22486.1"/>
    </source>
</evidence>
<reference evidence="2 3" key="1">
    <citation type="submission" date="2020-02" db="EMBL/GenBank/DDBJ databases">
        <title>Draft genome sequence of Haematococcus lacustris strain NIES-144.</title>
        <authorList>
            <person name="Morimoto D."/>
            <person name="Nakagawa S."/>
            <person name="Yoshida T."/>
            <person name="Sawayama S."/>
        </authorList>
    </citation>
    <scope>NUCLEOTIDE SEQUENCE [LARGE SCALE GENOMIC DNA]</scope>
    <source>
        <strain evidence="2 3">NIES-144</strain>
    </source>
</reference>
<evidence type="ECO:0000313" key="3">
    <source>
        <dbReference type="Proteomes" id="UP000485058"/>
    </source>
</evidence>